<gene>
    <name evidence="1" type="ORF">EVB57_009</name>
</gene>
<accession>A0A7S5UTH4</accession>
<reference evidence="1 2" key="1">
    <citation type="submission" date="2020-01" db="EMBL/GenBank/DDBJ databases">
        <title>Patterns of diversity and host range of bacteriophage communities associated with bean-nodulatin bacteria.</title>
        <authorList>
            <person name="Vann Cauwenberghe J."/>
            <person name="Santamaria R.I."/>
            <person name="Bustos P."/>
            <person name="Juarez S."/>
            <person name="Gonzalez V."/>
        </authorList>
    </citation>
    <scope>NUCLEOTIDE SEQUENCE [LARGE SCALE GENOMIC DNA]</scope>
    <source>
        <strain evidence="2">RHph</strain>
    </source>
</reference>
<evidence type="ECO:0000313" key="1">
    <source>
        <dbReference type="EMBL" id="QIG68286.1"/>
    </source>
</evidence>
<dbReference type="EMBL" id="MN988488">
    <property type="protein sequence ID" value="QIG68286.1"/>
    <property type="molecule type" value="Genomic_DNA"/>
</dbReference>
<evidence type="ECO:0000313" key="2">
    <source>
        <dbReference type="Proteomes" id="UP000612125"/>
    </source>
</evidence>
<proteinExistence type="predicted"/>
<keyword evidence="2" id="KW-1185">Reference proteome</keyword>
<protein>
    <submittedName>
        <fullName evidence="1">Uncharacterized protein</fullName>
    </submittedName>
</protein>
<sequence>MNMIPNNLAVPTTGDKGGVCQHSTAEFWQEYDLYRITGDANIHDRIEVPLRVKNDVRTGMKRIIYRRNSTMGTAWMIPTAARRQIWEMLGVELGGRLIEDEFFHLSKPINLGGGRFTRKISLLSWDAPADSPGVELGYVHECGVKNAWDKPFYFNDYTQNRQFYVSEQRDPNKKRVRGLGNIPFYRPSQLAEINRQA</sequence>
<organism evidence="1 2">
    <name type="scientific">Rhizobium phage RHph_Y1_20</name>
    <dbReference type="NCBI Taxonomy" id="2509571"/>
    <lineage>
        <taxon>Viruses</taxon>
        <taxon>Duplodnaviria</taxon>
        <taxon>Heunggongvirae</taxon>
        <taxon>Uroviricota</taxon>
        <taxon>Caudoviricetes</taxon>
        <taxon>Autographivirales</taxon>
        <taxon>Dunnvirinae</taxon>
        <taxon>Tepoztlanvirus</taxon>
        <taxon>Tepoztlanvirus RHphY120</taxon>
    </lineage>
</organism>
<name>A0A7S5UTH4_9CAUD</name>
<dbReference type="Proteomes" id="UP000612125">
    <property type="component" value="Segment"/>
</dbReference>